<gene>
    <name evidence="1" type="ORF">ALTATR162_LOCUS4423</name>
</gene>
<evidence type="ECO:0000313" key="2">
    <source>
        <dbReference type="Proteomes" id="UP000676310"/>
    </source>
</evidence>
<dbReference type="OrthoDB" id="206201at2759"/>
<dbReference type="GeneID" id="67016089"/>
<dbReference type="RefSeq" id="XP_043167969.1">
    <property type="nucleotide sequence ID" value="XM_043312034.1"/>
</dbReference>
<name>A0A8J2HY35_9PLEO</name>
<dbReference type="Proteomes" id="UP000676310">
    <property type="component" value="Unassembled WGS sequence"/>
</dbReference>
<dbReference type="AlphaFoldDB" id="A0A8J2HY35"/>
<keyword evidence="2" id="KW-1185">Reference proteome</keyword>
<comment type="caution">
    <text evidence="1">The sequence shown here is derived from an EMBL/GenBank/DDBJ whole genome shotgun (WGS) entry which is preliminary data.</text>
</comment>
<reference evidence="1" key="1">
    <citation type="submission" date="2021-05" db="EMBL/GenBank/DDBJ databases">
        <authorList>
            <person name="Stam R."/>
        </authorList>
    </citation>
    <scope>NUCLEOTIDE SEQUENCE</scope>
    <source>
        <strain evidence="1">CS162</strain>
    </source>
</reference>
<proteinExistence type="predicted"/>
<protein>
    <submittedName>
        <fullName evidence="1">Uncharacterized protein</fullName>
    </submittedName>
</protein>
<organism evidence="1 2">
    <name type="scientific">Alternaria atra</name>
    <dbReference type="NCBI Taxonomy" id="119953"/>
    <lineage>
        <taxon>Eukaryota</taxon>
        <taxon>Fungi</taxon>
        <taxon>Dikarya</taxon>
        <taxon>Ascomycota</taxon>
        <taxon>Pezizomycotina</taxon>
        <taxon>Dothideomycetes</taxon>
        <taxon>Pleosporomycetidae</taxon>
        <taxon>Pleosporales</taxon>
        <taxon>Pleosporineae</taxon>
        <taxon>Pleosporaceae</taxon>
        <taxon>Alternaria</taxon>
        <taxon>Alternaria sect. Ulocladioides</taxon>
    </lineage>
</organism>
<accession>A0A8J2HY35</accession>
<dbReference type="EMBL" id="CAJRGZ010000017">
    <property type="protein sequence ID" value="CAG5156626.1"/>
    <property type="molecule type" value="Genomic_DNA"/>
</dbReference>
<evidence type="ECO:0000313" key="1">
    <source>
        <dbReference type="EMBL" id="CAG5156626.1"/>
    </source>
</evidence>
<sequence length="248" mass="27515">MDFQLDFDDEDCENDWDYDELISHAAGEIADGAQQCVAQPGRLHNLKKFALSSIQLLSASAFVKTASVDERSKAITEVKNAVSQTVGNATNLESAAQNMSRFIQNLISDPQSPSNQTAMRNIAECISIRNTACGYDSHVTPSSTTRHTTSKLELESHSSAVTTALYNTFHNNTYLPCSCPGKGGAMRLSEQYFCALRLPGIGQGTFDDQYDSFDSVIAYKHDDFYNWTPVQFQLPRLVQAYIMFVYDS</sequence>